<evidence type="ECO:0000313" key="1">
    <source>
        <dbReference type="EMBL" id="JAH07022.1"/>
    </source>
</evidence>
<protein>
    <submittedName>
        <fullName evidence="1">Uncharacterized protein</fullName>
    </submittedName>
</protein>
<name>A0A0E9PRV1_ANGAN</name>
<reference evidence="1" key="1">
    <citation type="submission" date="2014-11" db="EMBL/GenBank/DDBJ databases">
        <authorList>
            <person name="Amaro Gonzalez C."/>
        </authorList>
    </citation>
    <scope>NUCLEOTIDE SEQUENCE</scope>
</reference>
<dbReference type="AlphaFoldDB" id="A0A0E9PRV1"/>
<reference evidence="1" key="2">
    <citation type="journal article" date="2015" name="Fish Shellfish Immunol.">
        <title>Early steps in the European eel (Anguilla anguilla)-Vibrio vulnificus interaction in the gills: Role of the RtxA13 toxin.</title>
        <authorList>
            <person name="Callol A."/>
            <person name="Pajuelo D."/>
            <person name="Ebbesson L."/>
            <person name="Teles M."/>
            <person name="MacKenzie S."/>
            <person name="Amaro C."/>
        </authorList>
    </citation>
    <scope>NUCLEOTIDE SEQUENCE</scope>
</reference>
<accession>A0A0E9PRV1</accession>
<sequence length="67" mass="7414">MLDHKHFHALPGTNMCSNSSFIINFNGCNKEQQNIMPAGIIFPCDINKLDTEMTSKVQGTAINNSQC</sequence>
<organism evidence="1">
    <name type="scientific">Anguilla anguilla</name>
    <name type="common">European freshwater eel</name>
    <name type="synonym">Muraena anguilla</name>
    <dbReference type="NCBI Taxonomy" id="7936"/>
    <lineage>
        <taxon>Eukaryota</taxon>
        <taxon>Metazoa</taxon>
        <taxon>Chordata</taxon>
        <taxon>Craniata</taxon>
        <taxon>Vertebrata</taxon>
        <taxon>Euteleostomi</taxon>
        <taxon>Actinopterygii</taxon>
        <taxon>Neopterygii</taxon>
        <taxon>Teleostei</taxon>
        <taxon>Anguilliformes</taxon>
        <taxon>Anguillidae</taxon>
        <taxon>Anguilla</taxon>
    </lineage>
</organism>
<dbReference type="EMBL" id="GBXM01101555">
    <property type="protein sequence ID" value="JAH07022.1"/>
    <property type="molecule type" value="Transcribed_RNA"/>
</dbReference>
<proteinExistence type="predicted"/>